<sequence length="102" mass="10561">MAAVRSAPMFASLNVPGAAAGLLGGIGAAMAGRPSPARRAALRAPAAAVRAKDEDLKSRVLSSGCYVLRRTSYNLGTFSYPKVFSVTLLGMKQPAPQKAAER</sequence>
<protein>
    <submittedName>
        <fullName evidence="1">Uncharacterized protein</fullName>
    </submittedName>
</protein>
<comment type="caution">
    <text evidence="1">The sequence shown here is derived from an EMBL/GenBank/DDBJ whole genome shotgun (WGS) entry which is preliminary data.</text>
</comment>
<organism evidence="1 2">
    <name type="scientific">Paenarthrobacter aurescens</name>
    <name type="common">Arthrobacter aurescens</name>
    <dbReference type="NCBI Taxonomy" id="43663"/>
    <lineage>
        <taxon>Bacteria</taxon>
        <taxon>Bacillati</taxon>
        <taxon>Actinomycetota</taxon>
        <taxon>Actinomycetes</taxon>
        <taxon>Micrococcales</taxon>
        <taxon>Micrococcaceae</taxon>
        <taxon>Paenarthrobacter</taxon>
    </lineage>
</organism>
<reference evidence="1 2" key="1">
    <citation type="submission" date="2019-06" db="EMBL/GenBank/DDBJ databases">
        <title>Whole genome shotgun sequence of Paenarthrobacter aurescens NBRC 12136.</title>
        <authorList>
            <person name="Hosoyama A."/>
            <person name="Uohara A."/>
            <person name="Ohji S."/>
            <person name="Ichikawa N."/>
        </authorList>
    </citation>
    <scope>NUCLEOTIDE SEQUENCE [LARGE SCALE GENOMIC DNA]</scope>
    <source>
        <strain evidence="1 2">NBRC 12136</strain>
    </source>
</reference>
<name>A0A4Y3NBI1_PAEAU</name>
<keyword evidence="2" id="KW-1185">Reference proteome</keyword>
<proteinExistence type="predicted"/>
<evidence type="ECO:0000313" key="1">
    <source>
        <dbReference type="EMBL" id="GEB19022.1"/>
    </source>
</evidence>
<dbReference type="EMBL" id="BJMD01000009">
    <property type="protein sequence ID" value="GEB19022.1"/>
    <property type="molecule type" value="Genomic_DNA"/>
</dbReference>
<accession>A0A4Y3NBI1</accession>
<dbReference type="Proteomes" id="UP000317715">
    <property type="component" value="Unassembled WGS sequence"/>
</dbReference>
<dbReference type="AlphaFoldDB" id="A0A4Y3NBI1"/>
<evidence type="ECO:0000313" key="2">
    <source>
        <dbReference type="Proteomes" id="UP000317715"/>
    </source>
</evidence>
<gene>
    <name evidence="1" type="ORF">AAU01_17770</name>
</gene>